<evidence type="ECO:0000256" key="3">
    <source>
        <dbReference type="ARBA" id="ARBA00022679"/>
    </source>
</evidence>
<dbReference type="GO" id="GO:0004673">
    <property type="term" value="F:protein histidine kinase activity"/>
    <property type="evidence" value="ECO:0007669"/>
    <property type="project" value="UniProtKB-EC"/>
</dbReference>
<gene>
    <name evidence="6" type="ORF">SSX86_032677</name>
</gene>
<accession>A0AAP0GHI7</accession>
<sequence length="175" mass="19744">MKINVKLVLEEAEFDIGRELEGLVDMFSMQCKNHDVETVIDLSDDMPKVVLGDSARVVHIFANLIINSIKLQHVRAVFFSITSSSFMSTEHGVKKCTDKSYVPEAYKSKARREEVKVVCPITFGRVEEEITRVARVERSDGCTVESSEGTRGRSVVAEFAEAGEWLQSRRQQSKE</sequence>
<dbReference type="AlphaFoldDB" id="A0AAP0GHI7"/>
<evidence type="ECO:0000256" key="1">
    <source>
        <dbReference type="ARBA" id="ARBA00000085"/>
    </source>
</evidence>
<dbReference type="InterPro" id="IPR050736">
    <property type="entry name" value="Sensor_HK_Regulatory"/>
</dbReference>
<dbReference type="Proteomes" id="UP001408789">
    <property type="component" value="Unassembled WGS sequence"/>
</dbReference>
<keyword evidence="4" id="KW-0418">Kinase</keyword>
<evidence type="ECO:0000256" key="4">
    <source>
        <dbReference type="ARBA" id="ARBA00022777"/>
    </source>
</evidence>
<comment type="caution">
    <text evidence="6">The sequence shown here is derived from an EMBL/GenBank/DDBJ whole genome shotgun (WGS) entry which is preliminary data.</text>
</comment>
<dbReference type="InterPro" id="IPR036890">
    <property type="entry name" value="HATPase_C_sf"/>
</dbReference>
<evidence type="ECO:0000313" key="7">
    <source>
        <dbReference type="Proteomes" id="UP001408789"/>
    </source>
</evidence>
<evidence type="ECO:0000256" key="2">
    <source>
        <dbReference type="ARBA" id="ARBA00012438"/>
    </source>
</evidence>
<dbReference type="PANTHER" id="PTHR43711">
    <property type="entry name" value="TWO-COMPONENT HISTIDINE KINASE"/>
    <property type="match status" value="1"/>
</dbReference>
<evidence type="ECO:0000313" key="6">
    <source>
        <dbReference type="EMBL" id="KAK9048360.1"/>
    </source>
</evidence>
<dbReference type="PANTHER" id="PTHR43711:SF1">
    <property type="entry name" value="HISTIDINE KINASE 1"/>
    <property type="match status" value="1"/>
</dbReference>
<keyword evidence="5" id="KW-0902">Two-component regulatory system</keyword>
<name>A0AAP0GHI7_9ASTR</name>
<organism evidence="6 7">
    <name type="scientific">Deinandra increscens subsp. villosa</name>
    <dbReference type="NCBI Taxonomy" id="3103831"/>
    <lineage>
        <taxon>Eukaryota</taxon>
        <taxon>Viridiplantae</taxon>
        <taxon>Streptophyta</taxon>
        <taxon>Embryophyta</taxon>
        <taxon>Tracheophyta</taxon>
        <taxon>Spermatophyta</taxon>
        <taxon>Magnoliopsida</taxon>
        <taxon>eudicotyledons</taxon>
        <taxon>Gunneridae</taxon>
        <taxon>Pentapetalae</taxon>
        <taxon>asterids</taxon>
        <taxon>campanulids</taxon>
        <taxon>Asterales</taxon>
        <taxon>Asteraceae</taxon>
        <taxon>Asteroideae</taxon>
        <taxon>Heliantheae alliance</taxon>
        <taxon>Madieae</taxon>
        <taxon>Madiinae</taxon>
        <taxon>Deinandra</taxon>
    </lineage>
</organism>
<proteinExistence type="predicted"/>
<dbReference type="Gene3D" id="3.30.565.10">
    <property type="entry name" value="Histidine kinase-like ATPase, C-terminal domain"/>
    <property type="match status" value="1"/>
</dbReference>
<reference evidence="6 7" key="1">
    <citation type="submission" date="2024-04" db="EMBL/GenBank/DDBJ databases">
        <title>The reference genome of an endangered Asteraceae, Deinandra increscens subsp. villosa, native to the Central Coast of California.</title>
        <authorList>
            <person name="Guilliams M."/>
            <person name="Hasenstab-Lehman K."/>
            <person name="Meyer R."/>
            <person name="Mcevoy S."/>
        </authorList>
    </citation>
    <scope>NUCLEOTIDE SEQUENCE [LARGE SCALE GENOMIC DNA]</scope>
    <source>
        <tissue evidence="6">Leaf</tissue>
    </source>
</reference>
<dbReference type="SUPFAM" id="SSF55874">
    <property type="entry name" value="ATPase domain of HSP90 chaperone/DNA topoisomerase II/histidine kinase"/>
    <property type="match status" value="1"/>
</dbReference>
<keyword evidence="3" id="KW-0808">Transferase</keyword>
<comment type="catalytic activity">
    <reaction evidence="1">
        <text>ATP + protein L-histidine = ADP + protein N-phospho-L-histidine.</text>
        <dbReference type="EC" id="2.7.13.3"/>
    </reaction>
</comment>
<evidence type="ECO:0000256" key="5">
    <source>
        <dbReference type="ARBA" id="ARBA00023012"/>
    </source>
</evidence>
<dbReference type="EC" id="2.7.13.3" evidence="2"/>
<keyword evidence="7" id="KW-1185">Reference proteome</keyword>
<dbReference type="GO" id="GO:0000160">
    <property type="term" value="P:phosphorelay signal transduction system"/>
    <property type="evidence" value="ECO:0007669"/>
    <property type="project" value="UniProtKB-KW"/>
</dbReference>
<protein>
    <recommendedName>
        <fullName evidence="2">histidine kinase</fullName>
        <ecNumber evidence="2">2.7.13.3</ecNumber>
    </recommendedName>
</protein>
<dbReference type="EMBL" id="JBCNJP010012943">
    <property type="protein sequence ID" value="KAK9048360.1"/>
    <property type="molecule type" value="Genomic_DNA"/>
</dbReference>